<evidence type="ECO:0000313" key="4">
    <source>
        <dbReference type="Proteomes" id="UP001589783"/>
    </source>
</evidence>
<protein>
    <submittedName>
        <fullName evidence="3">Uncharacterized protein</fullName>
    </submittedName>
</protein>
<evidence type="ECO:0000256" key="1">
    <source>
        <dbReference type="SAM" id="MobiDB-lite"/>
    </source>
</evidence>
<accession>A0ABV6H3P8</accession>
<keyword evidence="2" id="KW-0472">Membrane</keyword>
<dbReference type="RefSeq" id="WP_382359874.1">
    <property type="nucleotide sequence ID" value="NZ_JBHLWV010000005.1"/>
</dbReference>
<evidence type="ECO:0000256" key="2">
    <source>
        <dbReference type="SAM" id="Phobius"/>
    </source>
</evidence>
<dbReference type="EMBL" id="JBHLWV010000005">
    <property type="protein sequence ID" value="MFC0313491.1"/>
    <property type="molecule type" value="Genomic_DNA"/>
</dbReference>
<keyword evidence="2" id="KW-1133">Transmembrane helix</keyword>
<gene>
    <name evidence="3" type="ORF">ACFFJD_01315</name>
</gene>
<keyword evidence="2" id="KW-0812">Transmembrane</keyword>
<feature type="region of interest" description="Disordered" evidence="1">
    <location>
        <begin position="68"/>
        <end position="87"/>
    </location>
</feature>
<keyword evidence="4" id="KW-1185">Reference proteome</keyword>
<proteinExistence type="predicted"/>
<evidence type="ECO:0000313" key="3">
    <source>
        <dbReference type="EMBL" id="MFC0313491.1"/>
    </source>
</evidence>
<feature type="compositionally biased region" description="Basic and acidic residues" evidence="1">
    <location>
        <begin position="73"/>
        <end position="87"/>
    </location>
</feature>
<dbReference type="Proteomes" id="UP001589783">
    <property type="component" value="Unassembled WGS sequence"/>
</dbReference>
<feature type="transmembrane region" description="Helical" evidence="2">
    <location>
        <begin position="26"/>
        <end position="44"/>
    </location>
</feature>
<comment type="caution">
    <text evidence="3">The sequence shown here is derived from an EMBL/GenBank/DDBJ whole genome shotgun (WGS) entry which is preliminary data.</text>
</comment>
<organism evidence="3 4">
    <name type="scientific">Gordonia phosphorivorans</name>
    <dbReference type="NCBI Taxonomy" id="1056982"/>
    <lineage>
        <taxon>Bacteria</taxon>
        <taxon>Bacillati</taxon>
        <taxon>Actinomycetota</taxon>
        <taxon>Actinomycetes</taxon>
        <taxon>Mycobacteriales</taxon>
        <taxon>Gordoniaceae</taxon>
        <taxon>Gordonia</taxon>
    </lineage>
</organism>
<name>A0ABV6H3P8_9ACTN</name>
<sequence>MLLLAALGLVAVTIVAGVLDWMLWPWIVATVVVGGAALVCLFASRRSLTAHDGADRAQHDPLLPEVTAEEAATYERHHPHSGPENRR</sequence>
<reference evidence="3 4" key="1">
    <citation type="submission" date="2024-09" db="EMBL/GenBank/DDBJ databases">
        <authorList>
            <person name="Sun Q."/>
            <person name="Mori K."/>
        </authorList>
    </citation>
    <scope>NUCLEOTIDE SEQUENCE [LARGE SCALE GENOMIC DNA]</scope>
    <source>
        <strain evidence="3 4">CCM 7957</strain>
    </source>
</reference>